<dbReference type="Proteomes" id="UP000646484">
    <property type="component" value="Unassembled WGS sequence"/>
</dbReference>
<sequence>MRNTTEEIINEINKYRDEEKAAFLPRFFKTGKGQYGEGDQFIGVVVPNVRIVAKKYMDTDHDTLRELLASPVHEYRLAALLILTYYYAKHKDDASRKACVDFYLSQVDAINNWDLVDLSCYKILGHWLHNKDKQLLYDWAHTDHLWKQRIAMISCMHFVKHGEFKDALAIADILQHHSHDLIHKAVGWILRETGKENEQLLTDYLIPRYKRMPRTMLRYAIERFEEPKRKAFLLGEYK</sequence>
<dbReference type="PANTHER" id="PTHR34070:SF1">
    <property type="entry name" value="DNA ALKYLATION REPAIR PROTEIN"/>
    <property type="match status" value="1"/>
</dbReference>
<dbReference type="CDD" id="cd06561">
    <property type="entry name" value="AlkD_like"/>
    <property type="match status" value="1"/>
</dbReference>
<name>A0ABR7D685_9BACT</name>
<comment type="caution">
    <text evidence="1">The sequence shown here is derived from an EMBL/GenBank/DDBJ whole genome shotgun (WGS) entry which is preliminary data.</text>
</comment>
<accession>A0ABR7D685</accession>
<keyword evidence="2" id="KW-1185">Reference proteome</keyword>
<protein>
    <submittedName>
        <fullName evidence="1">DNA alkylation repair protein</fullName>
    </submittedName>
</protein>
<dbReference type="InterPro" id="IPR016024">
    <property type="entry name" value="ARM-type_fold"/>
</dbReference>
<gene>
    <name evidence="1" type="ORF">H8S64_20510</name>
</gene>
<dbReference type="InterPro" id="IPR014825">
    <property type="entry name" value="DNA_alkylation"/>
</dbReference>
<dbReference type="RefSeq" id="WP_186978525.1">
    <property type="nucleotide sequence ID" value="NZ_JACOOH010000011.1"/>
</dbReference>
<organism evidence="1 2">
    <name type="scientific">Butyricimonas hominis</name>
    <dbReference type="NCBI Taxonomy" id="2763032"/>
    <lineage>
        <taxon>Bacteria</taxon>
        <taxon>Pseudomonadati</taxon>
        <taxon>Bacteroidota</taxon>
        <taxon>Bacteroidia</taxon>
        <taxon>Bacteroidales</taxon>
        <taxon>Odoribacteraceae</taxon>
        <taxon>Butyricimonas</taxon>
    </lineage>
</organism>
<dbReference type="Gene3D" id="1.25.10.90">
    <property type="match status" value="1"/>
</dbReference>
<proteinExistence type="predicted"/>
<dbReference type="SUPFAM" id="SSF48371">
    <property type="entry name" value="ARM repeat"/>
    <property type="match status" value="1"/>
</dbReference>
<dbReference type="Pfam" id="PF08713">
    <property type="entry name" value="DNA_alkylation"/>
    <property type="match status" value="1"/>
</dbReference>
<evidence type="ECO:0000313" key="1">
    <source>
        <dbReference type="EMBL" id="MBC5623483.1"/>
    </source>
</evidence>
<reference evidence="1 2" key="1">
    <citation type="submission" date="2020-08" db="EMBL/GenBank/DDBJ databases">
        <title>Genome public.</title>
        <authorList>
            <person name="Liu C."/>
            <person name="Sun Q."/>
        </authorList>
    </citation>
    <scope>NUCLEOTIDE SEQUENCE [LARGE SCALE GENOMIC DNA]</scope>
    <source>
        <strain evidence="1 2">NSJ-56</strain>
    </source>
</reference>
<dbReference type="PANTHER" id="PTHR34070">
    <property type="entry name" value="ARMADILLO-TYPE FOLD"/>
    <property type="match status" value="1"/>
</dbReference>
<evidence type="ECO:0000313" key="2">
    <source>
        <dbReference type="Proteomes" id="UP000646484"/>
    </source>
</evidence>
<dbReference type="EMBL" id="JACOOH010000011">
    <property type="protein sequence ID" value="MBC5623483.1"/>
    <property type="molecule type" value="Genomic_DNA"/>
</dbReference>